<evidence type="ECO:0000313" key="2">
    <source>
        <dbReference type="Proteomes" id="UP001057402"/>
    </source>
</evidence>
<accession>A0ACB9NYG2</accession>
<keyword evidence="2" id="KW-1185">Reference proteome</keyword>
<name>A0ACB9NYG2_9MYRT</name>
<dbReference type="Proteomes" id="UP001057402">
    <property type="component" value="Chromosome 7"/>
</dbReference>
<sequence length="270" mass="29813">MTSVLTLLLPELPELEPTILSVEEWAGVGSEAEVLISCGILVLLFTVQRFGTDKVGFSFALIILVWFAFIGMIGLYNLFKHDVGILRALNPYYMIDYLRRNGRQVGHRSEESSTAQQHILIKLETGTEAMFADLGHFNMPAIQTSFSFIVFPVLLMAYTGQAAYLTKFPQTVASTLYSSIPSLLYWPTFVVAVAAAIVVSQSMITVAFSIISQSQSLGCFPRVKVVHTSSKYEGQVYIPEVNYILMVGSVIATLGFGNPTKIATLMEWQS</sequence>
<organism evidence="1 2">
    <name type="scientific">Melastoma candidum</name>
    <dbReference type="NCBI Taxonomy" id="119954"/>
    <lineage>
        <taxon>Eukaryota</taxon>
        <taxon>Viridiplantae</taxon>
        <taxon>Streptophyta</taxon>
        <taxon>Embryophyta</taxon>
        <taxon>Tracheophyta</taxon>
        <taxon>Spermatophyta</taxon>
        <taxon>Magnoliopsida</taxon>
        <taxon>eudicotyledons</taxon>
        <taxon>Gunneridae</taxon>
        <taxon>Pentapetalae</taxon>
        <taxon>rosids</taxon>
        <taxon>malvids</taxon>
        <taxon>Myrtales</taxon>
        <taxon>Melastomataceae</taxon>
        <taxon>Melastomatoideae</taxon>
        <taxon>Melastomateae</taxon>
        <taxon>Melastoma</taxon>
    </lineage>
</organism>
<protein>
    <submittedName>
        <fullName evidence="1">Uncharacterized protein</fullName>
    </submittedName>
</protein>
<comment type="caution">
    <text evidence="1">The sequence shown here is derived from an EMBL/GenBank/DDBJ whole genome shotgun (WGS) entry which is preliminary data.</text>
</comment>
<proteinExistence type="predicted"/>
<reference evidence="2" key="1">
    <citation type="journal article" date="2023" name="Front. Plant Sci.">
        <title>Chromosomal-level genome assembly of Melastoma candidum provides insights into trichome evolution.</title>
        <authorList>
            <person name="Zhong Y."/>
            <person name="Wu W."/>
            <person name="Sun C."/>
            <person name="Zou P."/>
            <person name="Liu Y."/>
            <person name="Dai S."/>
            <person name="Zhou R."/>
        </authorList>
    </citation>
    <scope>NUCLEOTIDE SEQUENCE [LARGE SCALE GENOMIC DNA]</scope>
</reference>
<gene>
    <name evidence="1" type="ORF">MLD38_025427</name>
</gene>
<dbReference type="EMBL" id="CM042886">
    <property type="protein sequence ID" value="KAI4340609.1"/>
    <property type="molecule type" value="Genomic_DNA"/>
</dbReference>
<evidence type="ECO:0000313" key="1">
    <source>
        <dbReference type="EMBL" id="KAI4340609.1"/>
    </source>
</evidence>